<name>A0A4Q0VB86_CLOTA</name>
<comment type="caution">
    <text evidence="5">The sequence shown here is derived from an EMBL/GenBank/DDBJ whole genome shotgun (WGS) entry which is preliminary data.</text>
</comment>
<dbReference type="Pfam" id="PF12833">
    <property type="entry name" value="HTH_18"/>
    <property type="match status" value="1"/>
</dbReference>
<keyword evidence="2" id="KW-0238">DNA-binding</keyword>
<dbReference type="InterPro" id="IPR037923">
    <property type="entry name" value="HTH-like"/>
</dbReference>
<dbReference type="CDD" id="cd02208">
    <property type="entry name" value="cupin_RmlC-like"/>
    <property type="match status" value="1"/>
</dbReference>
<dbReference type="InterPro" id="IPR014710">
    <property type="entry name" value="RmlC-like_jellyroll"/>
</dbReference>
<dbReference type="SMART" id="SM00342">
    <property type="entry name" value="HTH_ARAC"/>
    <property type="match status" value="1"/>
</dbReference>
<dbReference type="SUPFAM" id="SSF51445">
    <property type="entry name" value="(Trans)glycosidases"/>
    <property type="match status" value="1"/>
</dbReference>
<dbReference type="InterPro" id="IPR009057">
    <property type="entry name" value="Homeodomain-like_sf"/>
</dbReference>
<dbReference type="SUPFAM" id="SSF51215">
    <property type="entry name" value="Regulatory protein AraC"/>
    <property type="match status" value="1"/>
</dbReference>
<reference evidence="5 6" key="1">
    <citation type="submission" date="2018-06" db="EMBL/GenBank/DDBJ databases">
        <title>Genome conservation of Clostridium tetani.</title>
        <authorList>
            <person name="Bruggemann H."/>
            <person name="Popoff M.R."/>
        </authorList>
    </citation>
    <scope>NUCLEOTIDE SEQUENCE [LARGE SCALE GENOMIC DNA]</scope>
    <source>
        <strain evidence="5 6">2017.061</strain>
    </source>
</reference>
<dbReference type="PROSITE" id="PS01124">
    <property type="entry name" value="HTH_ARAC_FAMILY_2"/>
    <property type="match status" value="1"/>
</dbReference>
<sequence length="693" mass="82633">MMRKEYITFPQDMPIKISFASIKEYPFHWHNSIQIIFVLEGTIKVTIESGTYELVKNDLEIINVDETHRIFSTDKNNKVLIFYFDVSFFEKYYNDMENIFFYTNTSDDGAQNTVEYDELRTMLSILLCEFVQKQVDYDKEIESTLVDLLYHLINNFHYLMYEQEDFRENKDQLGRYHRIAKYIYNNYNNKISLQDIADKEFLSTHYLSHEIKYAMGYSFTDLLNLTRVEESVKLLLNTDKTISEISEDVGFSHTRYYNKHFKIHYKISPSQFRKKYKVDEETFQNQKKLTFFELKDSLDYIYAYLQNYDRYNFENKIVKVRIDVDDEIDEFDKSFKDVINIGDAFDLLLEDNKDILEEIQEEISFKYGRILNLFSSDMGIFPSCKFFNWNRAKSVLEYMESINLKPLILIDSNNFSEDEFMRILQSFINYFVDIEGIDIYNLRFQFSSHIEKELINKISNLLNSYELDICDEVFFDSLDINLIYDTAYMIPYIINKTIQKNKNWNNLRAFDALDRQVNLTNEVFFGYPGIVNDMGIKKPSYYAYYLLNKLGDTIVCKNDGYIVTKTEDEYQILLYSYNEDLDKLIKFEDFYKLRGFKNTIKQKLSINILNIPTDARMTVYEVNEKIGSSYSYWKGMGSPIRLNKEEKEILHKASFPKIHFRYAKKSTVLNIISELQSYGATLILIKKISKHLK</sequence>
<evidence type="ECO:0000313" key="6">
    <source>
        <dbReference type="Proteomes" id="UP000290921"/>
    </source>
</evidence>
<dbReference type="AlphaFoldDB" id="A0A4Q0VB86"/>
<evidence type="ECO:0000259" key="4">
    <source>
        <dbReference type="PROSITE" id="PS01124"/>
    </source>
</evidence>
<dbReference type="PANTHER" id="PTHR43280">
    <property type="entry name" value="ARAC-FAMILY TRANSCRIPTIONAL REGULATOR"/>
    <property type="match status" value="1"/>
</dbReference>
<dbReference type="InterPro" id="IPR003313">
    <property type="entry name" value="AraC-bd"/>
</dbReference>
<dbReference type="SUPFAM" id="SSF51011">
    <property type="entry name" value="Glycosyl hydrolase domain"/>
    <property type="match status" value="1"/>
</dbReference>
<dbReference type="InterPro" id="IPR018060">
    <property type="entry name" value="HTH_AraC"/>
</dbReference>
<dbReference type="Gene3D" id="2.60.120.10">
    <property type="entry name" value="Jelly Rolls"/>
    <property type="match status" value="1"/>
</dbReference>
<protein>
    <submittedName>
        <fullName evidence="5">AraC family transcriptional regulator</fullName>
    </submittedName>
</protein>
<dbReference type="Gene3D" id="1.10.10.60">
    <property type="entry name" value="Homeodomain-like"/>
    <property type="match status" value="2"/>
</dbReference>
<dbReference type="GO" id="GO:0043565">
    <property type="term" value="F:sequence-specific DNA binding"/>
    <property type="evidence" value="ECO:0007669"/>
    <property type="project" value="InterPro"/>
</dbReference>
<evidence type="ECO:0000256" key="3">
    <source>
        <dbReference type="ARBA" id="ARBA00023163"/>
    </source>
</evidence>
<dbReference type="SUPFAM" id="SSF46689">
    <property type="entry name" value="Homeodomain-like"/>
    <property type="match status" value="1"/>
</dbReference>
<keyword evidence="1" id="KW-0805">Transcription regulation</keyword>
<dbReference type="PANTHER" id="PTHR43280:SF34">
    <property type="entry name" value="ARAC-FAMILY TRANSCRIPTIONAL REGULATOR"/>
    <property type="match status" value="1"/>
</dbReference>
<evidence type="ECO:0000256" key="2">
    <source>
        <dbReference type="ARBA" id="ARBA00023125"/>
    </source>
</evidence>
<dbReference type="Gene3D" id="3.20.20.80">
    <property type="entry name" value="Glycosidases"/>
    <property type="match status" value="2"/>
</dbReference>
<evidence type="ECO:0000313" key="5">
    <source>
        <dbReference type="EMBL" id="RXI44725.1"/>
    </source>
</evidence>
<gene>
    <name evidence="5" type="ORF">DP130_12865</name>
</gene>
<dbReference type="Gene3D" id="2.60.40.1500">
    <property type="entry name" value="Glycosyl hydrolase domain, family 39"/>
    <property type="match status" value="1"/>
</dbReference>
<keyword evidence="3" id="KW-0804">Transcription</keyword>
<accession>A0A4Q0VB86</accession>
<feature type="domain" description="HTH araC/xylS-type" evidence="4">
    <location>
        <begin position="177"/>
        <end position="275"/>
    </location>
</feature>
<dbReference type="InterPro" id="IPR017853">
    <property type="entry name" value="GH"/>
</dbReference>
<dbReference type="EMBL" id="QMAP01000016">
    <property type="protein sequence ID" value="RXI44725.1"/>
    <property type="molecule type" value="Genomic_DNA"/>
</dbReference>
<dbReference type="Pfam" id="PF02311">
    <property type="entry name" value="AraC_binding"/>
    <property type="match status" value="1"/>
</dbReference>
<dbReference type="GO" id="GO:0003700">
    <property type="term" value="F:DNA-binding transcription factor activity"/>
    <property type="evidence" value="ECO:0007669"/>
    <property type="project" value="InterPro"/>
</dbReference>
<proteinExistence type="predicted"/>
<evidence type="ECO:0000256" key="1">
    <source>
        <dbReference type="ARBA" id="ARBA00023015"/>
    </source>
</evidence>
<organism evidence="5 6">
    <name type="scientific">Clostridium tetani</name>
    <dbReference type="NCBI Taxonomy" id="1513"/>
    <lineage>
        <taxon>Bacteria</taxon>
        <taxon>Bacillati</taxon>
        <taxon>Bacillota</taxon>
        <taxon>Clostridia</taxon>
        <taxon>Eubacteriales</taxon>
        <taxon>Clostridiaceae</taxon>
        <taxon>Clostridium</taxon>
    </lineage>
</organism>
<dbReference type="Proteomes" id="UP000290921">
    <property type="component" value="Unassembled WGS sequence"/>
</dbReference>